<keyword evidence="2" id="KW-1185">Reference proteome</keyword>
<proteinExistence type="predicted"/>
<name>A0A2T0RPE3_9RHOB</name>
<dbReference type="Proteomes" id="UP000239480">
    <property type="component" value="Unassembled WGS sequence"/>
</dbReference>
<evidence type="ECO:0000313" key="1">
    <source>
        <dbReference type="EMBL" id="PRY22963.1"/>
    </source>
</evidence>
<organism evidence="1 2">
    <name type="scientific">Aliiruegeria haliotis</name>
    <dbReference type="NCBI Taxonomy" id="1280846"/>
    <lineage>
        <taxon>Bacteria</taxon>
        <taxon>Pseudomonadati</taxon>
        <taxon>Pseudomonadota</taxon>
        <taxon>Alphaproteobacteria</taxon>
        <taxon>Rhodobacterales</taxon>
        <taxon>Roseobacteraceae</taxon>
        <taxon>Aliiruegeria</taxon>
    </lineage>
</organism>
<dbReference type="RefSeq" id="WP_106205284.1">
    <property type="nucleotide sequence ID" value="NZ_PVTD01000005.1"/>
</dbReference>
<evidence type="ECO:0000313" key="2">
    <source>
        <dbReference type="Proteomes" id="UP000239480"/>
    </source>
</evidence>
<accession>A0A2T0RPE3</accession>
<comment type="caution">
    <text evidence="1">The sequence shown here is derived from an EMBL/GenBank/DDBJ whole genome shotgun (WGS) entry which is preliminary data.</text>
</comment>
<reference evidence="1 2" key="1">
    <citation type="submission" date="2018-03" db="EMBL/GenBank/DDBJ databases">
        <title>Genomic Encyclopedia of Archaeal and Bacterial Type Strains, Phase II (KMG-II): from individual species to whole genera.</title>
        <authorList>
            <person name="Goeker M."/>
        </authorList>
    </citation>
    <scope>NUCLEOTIDE SEQUENCE [LARGE SCALE GENOMIC DNA]</scope>
    <source>
        <strain evidence="1 2">DSM 29328</strain>
    </source>
</reference>
<dbReference type="EMBL" id="PVTD01000005">
    <property type="protein sequence ID" value="PRY22963.1"/>
    <property type="molecule type" value="Genomic_DNA"/>
</dbReference>
<protein>
    <submittedName>
        <fullName evidence="1">Uncharacterized protein</fullName>
    </submittedName>
</protein>
<sequence>MLKRIFTHRRDPLRRALDEEIASLCRDQQMRGLSLSGHLRKDVGLDCGCTYGPDPWQLR</sequence>
<dbReference type="OrthoDB" id="9945204at2"/>
<dbReference type="AlphaFoldDB" id="A0A2T0RPE3"/>
<gene>
    <name evidence="1" type="ORF">CLV78_10515</name>
</gene>